<gene>
    <name evidence="4" type="ORF">GCM10022224_009590</name>
</gene>
<dbReference type="EMBL" id="BAAAZP010000013">
    <property type="protein sequence ID" value="GAA3648938.1"/>
    <property type="molecule type" value="Genomic_DNA"/>
</dbReference>
<dbReference type="Gene3D" id="3.40.50.1820">
    <property type="entry name" value="alpha/beta hydrolase"/>
    <property type="match status" value="1"/>
</dbReference>
<feature type="domain" description="Alpha/beta hydrolase fold-3" evidence="3">
    <location>
        <begin position="94"/>
        <end position="289"/>
    </location>
</feature>
<dbReference type="PANTHER" id="PTHR48081:SF30">
    <property type="entry name" value="ACETYL-HYDROLASE LIPR-RELATED"/>
    <property type="match status" value="1"/>
</dbReference>
<dbReference type="Proteomes" id="UP001500902">
    <property type="component" value="Unassembled WGS sequence"/>
</dbReference>
<dbReference type="RefSeq" id="WP_344873348.1">
    <property type="nucleotide sequence ID" value="NZ_BAAAZP010000013.1"/>
</dbReference>
<evidence type="ECO:0000313" key="4">
    <source>
        <dbReference type="EMBL" id="GAA3648938.1"/>
    </source>
</evidence>
<reference evidence="5" key="1">
    <citation type="journal article" date="2019" name="Int. J. Syst. Evol. Microbiol.">
        <title>The Global Catalogue of Microorganisms (GCM) 10K type strain sequencing project: providing services to taxonomists for standard genome sequencing and annotation.</title>
        <authorList>
            <consortium name="The Broad Institute Genomics Platform"/>
            <consortium name="The Broad Institute Genome Sequencing Center for Infectious Disease"/>
            <person name="Wu L."/>
            <person name="Ma J."/>
        </authorList>
    </citation>
    <scope>NUCLEOTIDE SEQUENCE [LARGE SCALE GENOMIC DNA]</scope>
    <source>
        <strain evidence="5">JCM 16904</strain>
    </source>
</reference>
<proteinExistence type="inferred from homology"/>
<organism evidence="4 5">
    <name type="scientific">Nonomuraea antimicrobica</name>
    <dbReference type="NCBI Taxonomy" id="561173"/>
    <lineage>
        <taxon>Bacteria</taxon>
        <taxon>Bacillati</taxon>
        <taxon>Actinomycetota</taxon>
        <taxon>Actinomycetes</taxon>
        <taxon>Streptosporangiales</taxon>
        <taxon>Streptosporangiaceae</taxon>
        <taxon>Nonomuraea</taxon>
    </lineage>
</organism>
<evidence type="ECO:0000256" key="2">
    <source>
        <dbReference type="ARBA" id="ARBA00022801"/>
    </source>
</evidence>
<keyword evidence="2" id="KW-0378">Hydrolase</keyword>
<dbReference type="InterPro" id="IPR013094">
    <property type="entry name" value="AB_hydrolase_3"/>
</dbReference>
<evidence type="ECO:0000313" key="5">
    <source>
        <dbReference type="Proteomes" id="UP001500902"/>
    </source>
</evidence>
<sequence>MTDTLRPARPIPTSISEAARAYLALPPAPAIGYPALDDTEGWLKLVEATDTAIRRRVEGFDLPVTADEQQIAGVRTYVVRADGVADDDTTPIYINLHGGALISGGGDLCRLMGSVTALTNGMLTWAVDYRMPPLHPYPAALDDSLAVYRAALELRDPGDIFVGGGSAGGNLAAALIVRAKDEGLPMPAALVLTTPEIDLTESGDTFHTLDGIDSGLSSLMQVNLLYANGHDLADPYLSPLFADVSGFPPTFLQAGTRDLFLSNAIRMHRKLLAAQAETELHVFEAMPHGGFGGATPEDLEVRAAIRRFLDKHRRAS</sequence>
<comment type="similarity">
    <text evidence="1">Belongs to the 'GDXG' lipolytic enzyme family.</text>
</comment>
<dbReference type="InterPro" id="IPR050300">
    <property type="entry name" value="GDXG_lipolytic_enzyme"/>
</dbReference>
<name>A0ABP7B4D7_9ACTN</name>
<accession>A0ABP7B4D7</accession>
<dbReference type="Pfam" id="PF07859">
    <property type="entry name" value="Abhydrolase_3"/>
    <property type="match status" value="1"/>
</dbReference>
<protein>
    <recommendedName>
        <fullName evidence="3">Alpha/beta hydrolase fold-3 domain-containing protein</fullName>
    </recommendedName>
</protein>
<dbReference type="SUPFAM" id="SSF53474">
    <property type="entry name" value="alpha/beta-Hydrolases"/>
    <property type="match status" value="1"/>
</dbReference>
<evidence type="ECO:0000256" key="1">
    <source>
        <dbReference type="ARBA" id="ARBA00010515"/>
    </source>
</evidence>
<evidence type="ECO:0000259" key="3">
    <source>
        <dbReference type="Pfam" id="PF07859"/>
    </source>
</evidence>
<keyword evidence="5" id="KW-1185">Reference proteome</keyword>
<comment type="caution">
    <text evidence="4">The sequence shown here is derived from an EMBL/GenBank/DDBJ whole genome shotgun (WGS) entry which is preliminary data.</text>
</comment>
<dbReference type="PANTHER" id="PTHR48081">
    <property type="entry name" value="AB HYDROLASE SUPERFAMILY PROTEIN C4A8.06C"/>
    <property type="match status" value="1"/>
</dbReference>
<dbReference type="InterPro" id="IPR029058">
    <property type="entry name" value="AB_hydrolase_fold"/>
</dbReference>